<proteinExistence type="predicted"/>
<evidence type="ECO:0008006" key="3">
    <source>
        <dbReference type="Google" id="ProtNLM"/>
    </source>
</evidence>
<dbReference type="Pfam" id="PF04403">
    <property type="entry name" value="PqiA"/>
    <property type="match status" value="1"/>
</dbReference>
<sequence length="275" mass="31229">MKKIIISTTTLLLFFLLSFFAFKAYDNSKSYQEMTEVIVQKQNISNLTTTKIKKFVDSLSLGFYNGYDEITKENKKNRAVQEYFKNSAIDYTIYFMITLFILLLLYFVTSLRYFTITISIGGLISLVAGLFIPIMMITIHKNIEHIGDIVLTMEAKGVLGSIHKLFENGDFIVAGALLIFSIIFPILKTLSMLFVAIFINIPSVHNIVHFFKLIGKWSMADVFVVSIFLVYLSASKGDMSRAETMMGIYFFLAYVIISMLASFSADRLLQANKQA</sequence>
<protein>
    <recommendedName>
        <fullName evidence="3">Paraquat-inducible protein A</fullName>
    </recommendedName>
</protein>
<evidence type="ECO:0000313" key="2">
    <source>
        <dbReference type="EMBL" id="SFV52563.1"/>
    </source>
</evidence>
<dbReference type="EMBL" id="FPHG01000017">
    <property type="protein sequence ID" value="SFV52563.1"/>
    <property type="molecule type" value="Genomic_DNA"/>
</dbReference>
<feature type="transmembrane region" description="Helical" evidence="1">
    <location>
        <begin position="116"/>
        <end position="139"/>
    </location>
</feature>
<feature type="transmembrane region" description="Helical" evidence="1">
    <location>
        <begin position="213"/>
        <end position="234"/>
    </location>
</feature>
<feature type="transmembrane region" description="Helical" evidence="1">
    <location>
        <begin position="91"/>
        <end position="109"/>
    </location>
</feature>
<name>A0A1W1BGC8_9ZZZZ</name>
<reference evidence="2" key="1">
    <citation type="submission" date="2016-10" db="EMBL/GenBank/DDBJ databases">
        <authorList>
            <person name="de Groot N.N."/>
        </authorList>
    </citation>
    <scope>NUCLEOTIDE SEQUENCE</scope>
</reference>
<dbReference type="InterPro" id="IPR007498">
    <property type="entry name" value="PqiA-like"/>
</dbReference>
<feature type="transmembrane region" description="Helical" evidence="1">
    <location>
        <begin position="171"/>
        <end position="201"/>
    </location>
</feature>
<accession>A0A1W1BGC8</accession>
<keyword evidence="1" id="KW-0812">Transmembrane</keyword>
<organism evidence="2">
    <name type="scientific">hydrothermal vent metagenome</name>
    <dbReference type="NCBI Taxonomy" id="652676"/>
    <lineage>
        <taxon>unclassified sequences</taxon>
        <taxon>metagenomes</taxon>
        <taxon>ecological metagenomes</taxon>
    </lineage>
</organism>
<gene>
    <name evidence="2" type="ORF">MNB_SV-9-1541</name>
</gene>
<keyword evidence="1" id="KW-1133">Transmembrane helix</keyword>
<dbReference type="AlphaFoldDB" id="A0A1W1BGC8"/>
<feature type="transmembrane region" description="Helical" evidence="1">
    <location>
        <begin position="246"/>
        <end position="265"/>
    </location>
</feature>
<evidence type="ECO:0000256" key="1">
    <source>
        <dbReference type="SAM" id="Phobius"/>
    </source>
</evidence>
<keyword evidence="1" id="KW-0472">Membrane</keyword>